<dbReference type="GeneID" id="16997992"/>
<dbReference type="PANTHER" id="PTHR36018">
    <property type="entry name" value="OS09G0481800 PROTEIN"/>
    <property type="match status" value="1"/>
</dbReference>
<dbReference type="AlphaFoldDB" id="M1UXP2"/>
<dbReference type="KEGG" id="cme:CYME_CMT293C"/>
<dbReference type="eggNOG" id="ENOG502S115">
    <property type="taxonomic scope" value="Eukaryota"/>
</dbReference>
<dbReference type="HOGENOM" id="CLU_1789631_0_0_1"/>
<evidence type="ECO:0000313" key="2">
    <source>
        <dbReference type="Proteomes" id="UP000007014"/>
    </source>
</evidence>
<dbReference type="SUPFAM" id="SSF117916">
    <property type="entry name" value="Fe-S cluster assembly (FSCA) domain-like"/>
    <property type="match status" value="1"/>
</dbReference>
<organism evidence="1 2">
    <name type="scientific">Cyanidioschyzon merolae (strain NIES-3377 / 10D)</name>
    <name type="common">Unicellular red alga</name>
    <dbReference type="NCBI Taxonomy" id="280699"/>
    <lineage>
        <taxon>Eukaryota</taxon>
        <taxon>Rhodophyta</taxon>
        <taxon>Bangiophyceae</taxon>
        <taxon>Cyanidiales</taxon>
        <taxon>Cyanidiaceae</taxon>
        <taxon>Cyanidioschyzon</taxon>
    </lineage>
</organism>
<dbReference type="OMA" id="GCHERCA"/>
<reference evidence="1 2" key="2">
    <citation type="journal article" date="2007" name="BMC Biol.">
        <title>A 100%-complete sequence reveals unusually simple genomic features in the hot-spring red alga Cyanidioschyzon merolae.</title>
        <authorList>
            <person name="Nozaki H."/>
            <person name="Takano H."/>
            <person name="Misumi O."/>
            <person name="Terasawa K."/>
            <person name="Matsuzaki M."/>
            <person name="Maruyama S."/>
            <person name="Nishida K."/>
            <person name="Yagisawa F."/>
            <person name="Yoshida Y."/>
            <person name="Fujiwara T."/>
            <person name="Takio S."/>
            <person name="Tamura K."/>
            <person name="Chung S.J."/>
            <person name="Nakamura S."/>
            <person name="Kuroiwa H."/>
            <person name="Tanaka K."/>
            <person name="Sato N."/>
            <person name="Kuroiwa T."/>
        </authorList>
    </citation>
    <scope>NUCLEOTIDE SEQUENCE [LARGE SCALE GENOMIC DNA]</scope>
    <source>
        <strain evidence="1 2">10D</strain>
    </source>
</reference>
<dbReference type="Gene3D" id="3.30.300.130">
    <property type="entry name" value="Fe-S cluster assembly (FSCA)"/>
    <property type="match status" value="1"/>
</dbReference>
<evidence type="ECO:0000313" key="1">
    <source>
        <dbReference type="EMBL" id="BAM83266.1"/>
    </source>
</evidence>
<dbReference type="InterPro" id="IPR034904">
    <property type="entry name" value="FSCA_dom_sf"/>
</dbReference>
<accession>M1UXP2</accession>
<dbReference type="OrthoDB" id="5062at2759"/>
<name>M1UXP2_CYAM1</name>
<protein>
    <submittedName>
        <fullName evidence="1">Uncharacterized protein</fullName>
    </submittedName>
</protein>
<keyword evidence="2" id="KW-1185">Reference proteome</keyword>
<dbReference type="RefSeq" id="XP_005539302.1">
    <property type="nucleotide sequence ID" value="XM_005539245.1"/>
</dbReference>
<dbReference type="EMBL" id="AP006502">
    <property type="protein sequence ID" value="BAM83266.1"/>
    <property type="molecule type" value="Genomic_DNA"/>
</dbReference>
<proteinExistence type="predicted"/>
<reference evidence="1 2" key="1">
    <citation type="journal article" date="2004" name="Nature">
        <title>Genome sequence of the ultrasmall unicellular red alga Cyanidioschyzon merolae 10D.</title>
        <authorList>
            <person name="Matsuzaki M."/>
            <person name="Misumi O."/>
            <person name="Shin-i T."/>
            <person name="Maruyama S."/>
            <person name="Takahara M."/>
            <person name="Miyagishima S."/>
            <person name="Mori T."/>
            <person name="Nishida K."/>
            <person name="Yagisawa F."/>
            <person name="Nishida K."/>
            <person name="Yoshida Y."/>
            <person name="Nishimura Y."/>
            <person name="Nakao S."/>
            <person name="Kobayashi T."/>
            <person name="Momoyama Y."/>
            <person name="Higashiyama T."/>
            <person name="Minoda A."/>
            <person name="Sano M."/>
            <person name="Nomoto H."/>
            <person name="Oishi K."/>
            <person name="Hayashi H."/>
            <person name="Ohta F."/>
            <person name="Nishizaka S."/>
            <person name="Haga S."/>
            <person name="Miura S."/>
            <person name="Morishita T."/>
            <person name="Kabeya Y."/>
            <person name="Terasawa K."/>
            <person name="Suzuki Y."/>
            <person name="Ishii Y."/>
            <person name="Asakawa S."/>
            <person name="Takano H."/>
            <person name="Ohta N."/>
            <person name="Kuroiwa H."/>
            <person name="Tanaka K."/>
            <person name="Shimizu N."/>
            <person name="Sugano S."/>
            <person name="Sato N."/>
            <person name="Nozaki H."/>
            <person name="Ogasawara N."/>
            <person name="Kohara Y."/>
            <person name="Kuroiwa T."/>
        </authorList>
    </citation>
    <scope>NUCLEOTIDE SEQUENCE [LARGE SCALE GENOMIC DNA]</scope>
    <source>
        <strain evidence="1 2">10D</strain>
    </source>
</reference>
<sequence>MFLISVFEPRNFSRPRRDTVGRCQCRRYAKQMRRPVPGLLAVRAEFQRVLTEENVQAVLHEAKETFSTVFGSEENRQVGITGEVSLVGIDGATVVLALKGQFWHQRVVVLQRLDKFIRDRIPECIEVVALEGTTPDTDEFDNRRF</sequence>
<dbReference type="Gramene" id="CMT293CT">
    <property type="protein sequence ID" value="CMT293CT"/>
    <property type="gene ID" value="CMT293C"/>
</dbReference>
<dbReference type="PANTHER" id="PTHR36018:SF1">
    <property type="entry name" value="OS09G0481800 PROTEIN"/>
    <property type="match status" value="1"/>
</dbReference>
<gene>
    <name evidence="1" type="ORF">CYME_CMT293C</name>
</gene>
<dbReference type="Proteomes" id="UP000007014">
    <property type="component" value="Chromosome 20"/>
</dbReference>